<dbReference type="Gene3D" id="3.40.50.1110">
    <property type="entry name" value="SGNH hydrolase"/>
    <property type="match status" value="1"/>
</dbReference>
<dbReference type="InterPro" id="IPR051058">
    <property type="entry name" value="GDSL_Est/Lipase"/>
</dbReference>
<dbReference type="InterPro" id="IPR036514">
    <property type="entry name" value="SGNH_hydro_sf"/>
</dbReference>
<dbReference type="EMBL" id="JBFMKM010000003">
    <property type="protein sequence ID" value="KAL1310584.1"/>
    <property type="molecule type" value="Genomic_DNA"/>
</dbReference>
<accession>A0ABR3PN04</accession>
<dbReference type="PANTHER" id="PTHR45648:SF22">
    <property type="entry name" value="GDSL LIPASE_ACYLHYDROLASE FAMILY PROTEIN (AFU_ORTHOLOGUE AFUA_4G14700)"/>
    <property type="match status" value="1"/>
</dbReference>
<protein>
    <recommendedName>
        <fullName evidence="5">Carbohydrate esterase family 16 protein</fullName>
    </recommendedName>
</protein>
<dbReference type="Pfam" id="PF00657">
    <property type="entry name" value="Lipase_GDSL"/>
    <property type="match status" value="1"/>
</dbReference>
<dbReference type="GeneID" id="95974564"/>
<evidence type="ECO:0000313" key="4">
    <source>
        <dbReference type="Proteomes" id="UP001562354"/>
    </source>
</evidence>
<organism evidence="3 4">
    <name type="scientific">Neodothiora populina</name>
    <dbReference type="NCBI Taxonomy" id="2781224"/>
    <lineage>
        <taxon>Eukaryota</taxon>
        <taxon>Fungi</taxon>
        <taxon>Dikarya</taxon>
        <taxon>Ascomycota</taxon>
        <taxon>Pezizomycotina</taxon>
        <taxon>Dothideomycetes</taxon>
        <taxon>Dothideomycetidae</taxon>
        <taxon>Dothideales</taxon>
        <taxon>Dothioraceae</taxon>
        <taxon>Neodothiora</taxon>
    </lineage>
</organism>
<evidence type="ECO:0000256" key="1">
    <source>
        <dbReference type="ARBA" id="ARBA00022801"/>
    </source>
</evidence>
<sequence>MQWPYAIVLTVVAMTSAALAIPWQPRPWERDEKVYPGWAGIEYMFIFGDSYTQTGFNISLAQPNPSNPLGNPDYPGATASNGPNWVDFLTTTYNESFIETVNLAYGGATVDTALVTPYLPTVLSFIQQVQEEYLPVYSSSPSFLPWQSSNTLFGVFIGINDIDRTYYTFNNDTSSRSTLESEIFSVYASLIDDLYSTGARNFLLMNVPPIDRSPGTVGATNQSLEASMIADYNSRLSALATDLSSSYPDATMFLFDTNAAFAQILADPCSLPQTCDLANNTAYCQAYVDDADIEMYTFIEECGVSVDRYFWLNWLHPGFRVNNGTAALIAQFLGG</sequence>
<keyword evidence="2" id="KW-0732">Signal</keyword>
<dbReference type="RefSeq" id="XP_069203433.1">
    <property type="nucleotide sequence ID" value="XM_069347587.1"/>
</dbReference>
<evidence type="ECO:0000313" key="3">
    <source>
        <dbReference type="EMBL" id="KAL1310584.1"/>
    </source>
</evidence>
<keyword evidence="1" id="KW-0378">Hydrolase</keyword>
<proteinExistence type="predicted"/>
<dbReference type="SUPFAM" id="SSF52266">
    <property type="entry name" value="SGNH hydrolase"/>
    <property type="match status" value="1"/>
</dbReference>
<keyword evidence="4" id="KW-1185">Reference proteome</keyword>
<comment type="caution">
    <text evidence="3">The sequence shown here is derived from an EMBL/GenBank/DDBJ whole genome shotgun (WGS) entry which is preliminary data.</text>
</comment>
<dbReference type="InterPro" id="IPR001087">
    <property type="entry name" value="GDSL"/>
</dbReference>
<reference evidence="3 4" key="1">
    <citation type="submission" date="2024-07" db="EMBL/GenBank/DDBJ databases">
        <title>Draft sequence of the Neodothiora populina.</title>
        <authorList>
            <person name="Drown D.D."/>
            <person name="Schuette U.S."/>
            <person name="Buechlein A.B."/>
            <person name="Rusch D.R."/>
            <person name="Winton L.W."/>
            <person name="Adams G.A."/>
        </authorList>
    </citation>
    <scope>NUCLEOTIDE SEQUENCE [LARGE SCALE GENOMIC DNA]</scope>
    <source>
        <strain evidence="3 4">CPC 39397</strain>
    </source>
</reference>
<feature type="signal peptide" evidence="2">
    <location>
        <begin position="1"/>
        <end position="20"/>
    </location>
</feature>
<dbReference type="Proteomes" id="UP001562354">
    <property type="component" value="Unassembled WGS sequence"/>
</dbReference>
<evidence type="ECO:0000256" key="2">
    <source>
        <dbReference type="SAM" id="SignalP"/>
    </source>
</evidence>
<evidence type="ECO:0008006" key="5">
    <source>
        <dbReference type="Google" id="ProtNLM"/>
    </source>
</evidence>
<gene>
    <name evidence="3" type="ORF">AAFC00_000861</name>
</gene>
<feature type="chain" id="PRO_5045483129" description="Carbohydrate esterase family 16 protein" evidence="2">
    <location>
        <begin position="21"/>
        <end position="335"/>
    </location>
</feature>
<dbReference type="PANTHER" id="PTHR45648">
    <property type="entry name" value="GDSL LIPASE/ACYLHYDROLASE FAMILY PROTEIN (AFU_ORTHOLOGUE AFUA_4G14700)"/>
    <property type="match status" value="1"/>
</dbReference>
<name>A0ABR3PN04_9PEZI</name>
<dbReference type="CDD" id="cd01846">
    <property type="entry name" value="fatty_acyltransferase_like"/>
    <property type="match status" value="1"/>
</dbReference>